<organism evidence="3 4">
    <name type="scientific">Actinomadura fibrosa</name>
    <dbReference type="NCBI Taxonomy" id="111802"/>
    <lineage>
        <taxon>Bacteria</taxon>
        <taxon>Bacillati</taxon>
        <taxon>Actinomycetota</taxon>
        <taxon>Actinomycetes</taxon>
        <taxon>Streptosporangiales</taxon>
        <taxon>Thermomonosporaceae</taxon>
        <taxon>Actinomadura</taxon>
    </lineage>
</organism>
<reference evidence="4" key="1">
    <citation type="journal article" date="2019" name="Int. J. Syst. Evol. Microbiol.">
        <title>The Global Catalogue of Microorganisms (GCM) 10K type strain sequencing project: providing services to taxonomists for standard genome sequencing and annotation.</title>
        <authorList>
            <consortium name="The Broad Institute Genomics Platform"/>
            <consortium name="The Broad Institute Genome Sequencing Center for Infectious Disease"/>
            <person name="Wu L."/>
            <person name="Ma J."/>
        </authorList>
    </citation>
    <scope>NUCLEOTIDE SEQUENCE [LARGE SCALE GENOMIC DNA]</scope>
    <source>
        <strain evidence="4">JCM 9371</strain>
    </source>
</reference>
<feature type="transmembrane region" description="Helical" evidence="2">
    <location>
        <begin position="190"/>
        <end position="218"/>
    </location>
</feature>
<sequence length="560" mass="59764">MPAQTNVTAQTPKLTDAPVQHGPSRPPARSSKPRWRQWTNPRHPVVAATVAAAVLHLVWGLFLATEGGDLAAQAAWTDFAWKHPGAAYSFAWYGGMHPASYSVLSPYLMAVFGIRTVAVVTGTLSAALTAHLLRRFRAPVALPASLWAAFALACNAASGRVTFGLGLLFALMATAVAYTGRGTPALRAAAMVGLGLLATLASPVAGLFIMVLAAALFLTGRRRAGVALAVGPPVVVGVTSLLFPFSGVQPISLTAIVLPAVTSVAAVLLCAPKEWRVVRVAAGVYLAGIVLTWLIPSPVGSNVERLSLLFGGVVLLSAVARAPGRLRIAVLSLAFIVTASWQVVKPVDDLIHTEPADAAAGHARALIEEMDALGADGSRIEVVPLRSHWESSGMSRHFILARGWNRQVDAERHGLFYEKGALTAASYRDWLHKWAVHYVVLPEQEVDWSAQDEAALVEAGQPYLSEVWRDEHWRLFRVSRPTPLVAAPGTVRHVDSGKLVVDMRAAGSVLVRISWSPWLSVTGGNGCLAREGEFVRMTVQGPGRYTIAARYGLHRGNHCA</sequence>
<keyword evidence="2" id="KW-0812">Transmembrane</keyword>
<feature type="transmembrane region" description="Helical" evidence="2">
    <location>
        <begin position="44"/>
        <end position="64"/>
    </location>
</feature>
<evidence type="ECO:0000313" key="3">
    <source>
        <dbReference type="EMBL" id="MFD0686953.1"/>
    </source>
</evidence>
<feature type="transmembrane region" description="Helical" evidence="2">
    <location>
        <begin position="251"/>
        <end position="270"/>
    </location>
</feature>
<keyword evidence="2" id="KW-1133">Transmembrane helix</keyword>
<proteinExistence type="predicted"/>
<name>A0ABW2XND7_9ACTN</name>
<evidence type="ECO:0000256" key="1">
    <source>
        <dbReference type="SAM" id="MobiDB-lite"/>
    </source>
</evidence>
<gene>
    <name evidence="3" type="ORF">ACFQZM_20810</name>
</gene>
<evidence type="ECO:0000313" key="4">
    <source>
        <dbReference type="Proteomes" id="UP001597063"/>
    </source>
</evidence>
<protein>
    <submittedName>
        <fullName evidence="3">MFS transporter</fullName>
    </submittedName>
</protein>
<dbReference type="Proteomes" id="UP001597063">
    <property type="component" value="Unassembled WGS sequence"/>
</dbReference>
<feature type="transmembrane region" description="Helical" evidence="2">
    <location>
        <begin position="145"/>
        <end position="178"/>
    </location>
</feature>
<dbReference type="EMBL" id="JBHTGP010000011">
    <property type="protein sequence ID" value="MFD0686953.1"/>
    <property type="molecule type" value="Genomic_DNA"/>
</dbReference>
<keyword evidence="2" id="KW-0472">Membrane</keyword>
<feature type="transmembrane region" description="Helical" evidence="2">
    <location>
        <begin position="225"/>
        <end position="245"/>
    </location>
</feature>
<dbReference type="RefSeq" id="WP_242619359.1">
    <property type="nucleotide sequence ID" value="NZ_CAACUY010000072.1"/>
</dbReference>
<comment type="caution">
    <text evidence="3">The sequence shown here is derived from an EMBL/GenBank/DDBJ whole genome shotgun (WGS) entry which is preliminary data.</text>
</comment>
<feature type="transmembrane region" description="Helical" evidence="2">
    <location>
        <begin position="107"/>
        <end position="133"/>
    </location>
</feature>
<evidence type="ECO:0000256" key="2">
    <source>
        <dbReference type="SAM" id="Phobius"/>
    </source>
</evidence>
<feature type="compositionally biased region" description="Polar residues" evidence="1">
    <location>
        <begin position="1"/>
        <end position="13"/>
    </location>
</feature>
<keyword evidence="4" id="KW-1185">Reference proteome</keyword>
<feature type="region of interest" description="Disordered" evidence="1">
    <location>
        <begin position="1"/>
        <end position="36"/>
    </location>
</feature>
<feature type="transmembrane region" description="Helical" evidence="2">
    <location>
        <begin position="277"/>
        <end position="296"/>
    </location>
</feature>
<accession>A0ABW2XND7</accession>